<comment type="subcellular location">
    <subcellularLocation>
        <location evidence="9">Nucleus</location>
        <location evidence="9">Nucleolus</location>
    </subcellularLocation>
</comment>
<evidence type="ECO:0000313" key="11">
    <source>
        <dbReference type="EMBL" id="KAJ4944913.1"/>
    </source>
</evidence>
<evidence type="ECO:0000256" key="10">
    <source>
        <dbReference type="SAM" id="MobiDB-lite"/>
    </source>
</evidence>
<dbReference type="EMBL" id="JAPTMU010000004">
    <property type="protein sequence ID" value="KAJ4944913.1"/>
    <property type="molecule type" value="Genomic_DNA"/>
</dbReference>
<protein>
    <recommendedName>
        <fullName evidence="9">H/ACA ribonucleoprotein complex subunit</fullName>
    </recommendedName>
</protein>
<dbReference type="GO" id="GO:0005732">
    <property type="term" value="C:sno(s)RNA-containing ribonucleoprotein complex"/>
    <property type="evidence" value="ECO:0007669"/>
    <property type="project" value="InterPro"/>
</dbReference>
<comment type="similarity">
    <text evidence="1">Belongs to the NAF1 family.</text>
</comment>
<evidence type="ECO:0000256" key="4">
    <source>
        <dbReference type="ARBA" id="ARBA00022553"/>
    </source>
</evidence>
<keyword evidence="12" id="KW-1185">Reference proteome</keyword>
<organism evidence="11 12">
    <name type="scientific">Pogonophryne albipinna</name>
    <dbReference type="NCBI Taxonomy" id="1090488"/>
    <lineage>
        <taxon>Eukaryota</taxon>
        <taxon>Metazoa</taxon>
        <taxon>Chordata</taxon>
        <taxon>Craniata</taxon>
        <taxon>Vertebrata</taxon>
        <taxon>Euteleostomi</taxon>
        <taxon>Actinopterygii</taxon>
        <taxon>Neopterygii</taxon>
        <taxon>Teleostei</taxon>
        <taxon>Neoteleostei</taxon>
        <taxon>Acanthomorphata</taxon>
        <taxon>Eupercaria</taxon>
        <taxon>Perciformes</taxon>
        <taxon>Notothenioidei</taxon>
        <taxon>Pogonophryne</taxon>
    </lineage>
</organism>
<keyword evidence="6 9" id="KW-0539">Nucleus</keyword>
<dbReference type="Pfam" id="PF04410">
    <property type="entry name" value="Gar1"/>
    <property type="match status" value="1"/>
</dbReference>
<sequence>MDEKIPEENGETLPAHVEKEEEMEVTMTPQLEHPIVTPGNADISNTETHMEETTATLSLQSVCKTEACEDEDQPAPIKTRDEVLLEELPAVEEVLVSLPEDAELKPVGTVSSIIQQLVIIQSLKDTPPLTDDSVIFTSDRLAVGKVFEVFGPVSSPLYILRFSSEEQIRSKGLTEGLTLYYTPSIKEYAKYILTQQLQV</sequence>
<comment type="similarity">
    <text evidence="9">Belongs to the GAR1 family.</text>
</comment>
<dbReference type="GO" id="GO:0006364">
    <property type="term" value="P:rRNA processing"/>
    <property type="evidence" value="ECO:0007669"/>
    <property type="project" value="UniProtKB-KW"/>
</dbReference>
<reference evidence="11" key="1">
    <citation type="submission" date="2022-11" db="EMBL/GenBank/DDBJ databases">
        <title>Chromosome-level genome of Pogonophryne albipinna.</title>
        <authorList>
            <person name="Jo E."/>
        </authorList>
    </citation>
    <scope>NUCLEOTIDE SEQUENCE</scope>
    <source>
        <strain evidence="11">SGF0006</strain>
        <tissue evidence="11">Muscle</tissue>
    </source>
</reference>
<keyword evidence="9" id="KW-0687">Ribonucleoprotein</keyword>
<dbReference type="Gene3D" id="2.40.10.230">
    <property type="entry name" value="Probable tRNA pseudouridine synthase domain"/>
    <property type="match status" value="1"/>
</dbReference>
<evidence type="ECO:0000256" key="2">
    <source>
        <dbReference type="ARBA" id="ARBA00022517"/>
    </source>
</evidence>
<dbReference type="GO" id="GO:0005730">
    <property type="term" value="C:nucleolus"/>
    <property type="evidence" value="ECO:0007669"/>
    <property type="project" value="UniProtKB-SubCell"/>
</dbReference>
<comment type="subunit">
    <text evidence="8">During assembly of the complex, component of the small nucleolar ribonucleoprotein particles containing H/ACA-type snoRNAs (H/ACA snoRNPs) which contains NOLA2/NHP2, NOLA3/NOP10, NAF1 and DKC1/NOLA4. Interacts directly with DKC1/NOLA4.</text>
</comment>
<evidence type="ECO:0000256" key="6">
    <source>
        <dbReference type="ARBA" id="ARBA00023242"/>
    </source>
</evidence>
<dbReference type="InterPro" id="IPR040309">
    <property type="entry name" value="Naf1"/>
</dbReference>
<comment type="function">
    <text evidence="9">Required for ribosome biogenesis. Part of a complex which catalyzes pseudouridylation of rRNA. This involves the isomerization of uridine such that the ribose is subsequently attached to C5, instead of the normal N1. Pseudouridine ("psi") residues may serve to stabilize the conformation of rRNAs.</text>
</comment>
<accession>A0AAD6BMR1</accession>
<evidence type="ECO:0000256" key="3">
    <source>
        <dbReference type="ARBA" id="ARBA00022552"/>
    </source>
</evidence>
<dbReference type="InterPro" id="IPR038664">
    <property type="entry name" value="Gar1/Naf1_Cbf5-bd_sf"/>
</dbReference>
<dbReference type="GO" id="GO:0001522">
    <property type="term" value="P:pseudouridine synthesis"/>
    <property type="evidence" value="ECO:0007669"/>
    <property type="project" value="InterPro"/>
</dbReference>
<dbReference type="PANTHER" id="PTHR31633">
    <property type="entry name" value="H/ACA RIBONUCLEOPROTEIN COMPLEX NON-CORE SUBUNIT NAF1"/>
    <property type="match status" value="1"/>
</dbReference>
<keyword evidence="2 9" id="KW-0690">Ribosome biogenesis</keyword>
<dbReference type="InterPro" id="IPR007504">
    <property type="entry name" value="H/ACA_rnp_Gar1/Naf1"/>
</dbReference>
<evidence type="ECO:0000313" key="12">
    <source>
        <dbReference type="Proteomes" id="UP001219934"/>
    </source>
</evidence>
<dbReference type="SUPFAM" id="SSF50447">
    <property type="entry name" value="Translation proteins"/>
    <property type="match status" value="1"/>
</dbReference>
<dbReference type="InterPro" id="IPR009000">
    <property type="entry name" value="Transl_B-barrel_sf"/>
</dbReference>
<dbReference type="PANTHER" id="PTHR31633:SF1">
    <property type="entry name" value="H_ACA RIBONUCLEOPROTEIN COMPLEX NON-CORE SUBUNIT NAF1"/>
    <property type="match status" value="1"/>
</dbReference>
<evidence type="ECO:0000256" key="1">
    <source>
        <dbReference type="ARBA" id="ARBA00009801"/>
    </source>
</evidence>
<dbReference type="Proteomes" id="UP001219934">
    <property type="component" value="Unassembled WGS sequence"/>
</dbReference>
<evidence type="ECO:0000256" key="5">
    <source>
        <dbReference type="ARBA" id="ARBA00022884"/>
    </source>
</evidence>
<comment type="function">
    <text evidence="7">RNA-binding protein required for the maturation of box H/ACA snoRNPs complex and ribosome biogenesis. During assembly of the H/ACA snoRNPs complex, it associates with the complex and disappears during maturation of the complex and is replaced by NOLA1/GAR1 to yield mature H/ACA snoRNPs complex. Probably competes with NOLA1/GAR1 for binding with DKC1/NOLA4.</text>
</comment>
<keyword evidence="4" id="KW-0597">Phosphoprotein</keyword>
<keyword evidence="5 9" id="KW-0694">RNA-binding</keyword>
<proteinExistence type="inferred from homology"/>
<evidence type="ECO:0000256" key="7">
    <source>
        <dbReference type="ARBA" id="ARBA00057529"/>
    </source>
</evidence>
<name>A0AAD6BMR1_9TELE</name>
<dbReference type="AlphaFoldDB" id="A0AAD6BMR1"/>
<comment type="subunit">
    <text evidence="9">Component of the small nucleolar ribonucleoprotein particles containing H/ACA-type snoRNAs (H/ACA snoRNPs).</text>
</comment>
<dbReference type="GO" id="GO:0003723">
    <property type="term" value="F:RNA binding"/>
    <property type="evidence" value="ECO:0007669"/>
    <property type="project" value="UniProtKB-KW"/>
</dbReference>
<keyword evidence="3 9" id="KW-0698">rRNA processing</keyword>
<comment type="caution">
    <text evidence="11">The sequence shown here is derived from an EMBL/GenBank/DDBJ whole genome shotgun (WGS) entry which is preliminary data.</text>
</comment>
<gene>
    <name evidence="11" type="ORF">JOQ06_013452</name>
</gene>
<dbReference type="GO" id="GO:0000493">
    <property type="term" value="P:box H/ACA snoRNP assembly"/>
    <property type="evidence" value="ECO:0007669"/>
    <property type="project" value="InterPro"/>
</dbReference>
<evidence type="ECO:0000256" key="8">
    <source>
        <dbReference type="ARBA" id="ARBA00063185"/>
    </source>
</evidence>
<feature type="region of interest" description="Disordered" evidence="10">
    <location>
        <begin position="1"/>
        <end position="42"/>
    </location>
</feature>
<dbReference type="FunFam" id="2.40.10.230:FF:000002">
    <property type="entry name" value="H/ACA ribonucleoprotein complex non-core subunit NAF1"/>
    <property type="match status" value="1"/>
</dbReference>
<dbReference type="GO" id="GO:0043489">
    <property type="term" value="P:RNA stabilization"/>
    <property type="evidence" value="ECO:0007669"/>
    <property type="project" value="UniProtKB-ARBA"/>
</dbReference>
<evidence type="ECO:0000256" key="9">
    <source>
        <dbReference type="RuleBase" id="RU364004"/>
    </source>
</evidence>